<feature type="transmembrane region" description="Helical" evidence="1">
    <location>
        <begin position="57"/>
        <end position="74"/>
    </location>
</feature>
<sequence>MLLVIVEAIRKPSFRKGIWNLFKAFSWKLQVALLCYFLCAVLSMWIAWQIGLWKVEFIKESLLMILVGGIPLLYFKPVEMISGFELLKAISQNAVGFTVIVSAYFNLVSFPYVVEVFMQVVVFLLGASSAVIERKKLGSFTNHFLQGALILYGFIFILLVSFKVYSHADSIYWSKEINIFILSGFYLFSMFPFAYLLALYSALELIISRLKMRNESLRVGVKVAAIVGTRGSLKLAKLFCYPWLNKMAEAENYRNASIVMRSYRKALQ</sequence>
<keyword evidence="1" id="KW-1133">Transmembrane helix</keyword>
<dbReference type="KEGG" id="arca:HC352_00900"/>
<gene>
    <name evidence="2" type="ORF">HC352_00900</name>
</gene>
<organism evidence="2 3">
    <name type="scientific">Arcanobacterium buesumense</name>
    <dbReference type="NCBI Taxonomy" id="2722751"/>
    <lineage>
        <taxon>Bacteria</taxon>
        <taxon>Bacillati</taxon>
        <taxon>Actinomycetota</taxon>
        <taxon>Actinomycetes</taxon>
        <taxon>Actinomycetales</taxon>
        <taxon>Actinomycetaceae</taxon>
        <taxon>Arcanobacterium</taxon>
    </lineage>
</organism>
<keyword evidence="1" id="KW-0472">Membrane</keyword>
<evidence type="ECO:0000256" key="1">
    <source>
        <dbReference type="SAM" id="Phobius"/>
    </source>
</evidence>
<accession>A0A6H2EK40</accession>
<proteinExistence type="predicted"/>
<evidence type="ECO:0000313" key="3">
    <source>
        <dbReference type="Proteomes" id="UP000502298"/>
    </source>
</evidence>
<protein>
    <submittedName>
        <fullName evidence="2">Uncharacterized protein</fullName>
    </submittedName>
</protein>
<name>A0A6H2EK40_9ACTO</name>
<evidence type="ECO:0000313" key="2">
    <source>
        <dbReference type="EMBL" id="QJC21219.1"/>
    </source>
</evidence>
<keyword evidence="3" id="KW-1185">Reference proteome</keyword>
<feature type="transmembrane region" description="Helical" evidence="1">
    <location>
        <begin position="177"/>
        <end position="203"/>
    </location>
</feature>
<dbReference type="AlphaFoldDB" id="A0A6H2EK40"/>
<dbReference type="EMBL" id="CP050804">
    <property type="protein sequence ID" value="QJC21219.1"/>
    <property type="molecule type" value="Genomic_DNA"/>
</dbReference>
<reference evidence="2 3" key="1">
    <citation type="submission" date="2020-03" db="EMBL/GenBank/DDBJ databases">
        <title>Complete genome of Arcanobacterium buesumensis sp. nov. strain 2701.</title>
        <authorList>
            <person name="Borowiak M."/>
            <person name="Alssahen M."/>
            <person name="Laemmler C."/>
            <person name="Malorny B."/>
            <person name="Hassan A."/>
            <person name="Prenger-Berninghoff E."/>
            <person name="Ploetz M."/>
            <person name="Abdulmawjood A."/>
        </authorList>
    </citation>
    <scope>NUCLEOTIDE SEQUENCE [LARGE SCALE GENOMIC DNA]</scope>
    <source>
        <strain evidence="2 3">2701</strain>
    </source>
</reference>
<feature type="transmembrane region" description="Helical" evidence="1">
    <location>
        <begin position="144"/>
        <end position="165"/>
    </location>
</feature>
<keyword evidence="1" id="KW-0812">Transmembrane</keyword>
<dbReference type="Proteomes" id="UP000502298">
    <property type="component" value="Chromosome"/>
</dbReference>
<feature type="transmembrane region" description="Helical" evidence="1">
    <location>
        <begin position="31"/>
        <end position="51"/>
    </location>
</feature>